<evidence type="ECO:0000313" key="2">
    <source>
        <dbReference type="Proteomes" id="UP000272010"/>
    </source>
</evidence>
<sequence>MPPPSAGPKDAEKRLAAKATERMLDAARALAEDLDRLPGVTAVYETYAGETHMSVLPVAVNRALHWVFGLCS</sequence>
<name>A0A386URD2_9RHOB</name>
<reference evidence="2" key="1">
    <citation type="submission" date="2018-07" db="EMBL/GenBank/DDBJ databases">
        <title>Genome Structure of the Opportunistic Pathogen Paracoccus yeei (Alphaproteobacteria) and Identification of Putative Virulence Factors.</title>
        <authorList>
            <person name="Lasek R."/>
            <person name="Szuplewska M."/>
            <person name="Mitura M."/>
            <person name="Decewicz P."/>
            <person name="Chmielowska C."/>
            <person name="Pawlot A."/>
            <person name="Sentkowska D."/>
            <person name="Czarnecki J."/>
            <person name="Bartosik D."/>
        </authorList>
    </citation>
    <scope>NUCLEOTIDE SEQUENCE [LARGE SCALE GENOMIC DNA]</scope>
    <source>
        <strain evidence="2">CCUG 32053</strain>
        <plasmid evidence="2">pyee1</plasmid>
    </source>
</reference>
<accession>A0A386URD2</accession>
<dbReference type="Proteomes" id="UP000272010">
    <property type="component" value="Plasmid pYEE1"/>
</dbReference>
<geneLocation type="plasmid" evidence="2">
    <name>pyee1</name>
</geneLocation>
<dbReference type="EMBL" id="CP031079">
    <property type="protein sequence ID" value="AYF03284.1"/>
    <property type="molecule type" value="Genomic_DNA"/>
</dbReference>
<dbReference type="Gene3D" id="3.40.50.1820">
    <property type="entry name" value="alpha/beta hydrolase"/>
    <property type="match status" value="1"/>
</dbReference>
<dbReference type="AlphaFoldDB" id="A0A386URD2"/>
<organism evidence="1 2">
    <name type="scientific">Paracoccus yeei</name>
    <dbReference type="NCBI Taxonomy" id="147645"/>
    <lineage>
        <taxon>Bacteria</taxon>
        <taxon>Pseudomonadati</taxon>
        <taxon>Pseudomonadota</taxon>
        <taxon>Alphaproteobacteria</taxon>
        <taxon>Rhodobacterales</taxon>
        <taxon>Paracoccaceae</taxon>
        <taxon>Paracoccus</taxon>
    </lineage>
</organism>
<dbReference type="InterPro" id="IPR029058">
    <property type="entry name" value="AB_hydrolase_fold"/>
</dbReference>
<gene>
    <name evidence="1" type="ORF">PY32053_03738</name>
</gene>
<keyword evidence="1" id="KW-0614">Plasmid</keyword>
<protein>
    <submittedName>
        <fullName evidence="1">Esterase</fullName>
    </submittedName>
</protein>
<proteinExistence type="predicted"/>
<dbReference type="RefSeq" id="WP_233577823.1">
    <property type="nucleotide sequence ID" value="NZ_CP031079.1"/>
</dbReference>
<evidence type="ECO:0000313" key="1">
    <source>
        <dbReference type="EMBL" id="AYF03284.1"/>
    </source>
</evidence>